<dbReference type="VEuPathDB" id="FungiDB:FUN_017153"/>
<dbReference type="VEuPathDB" id="FungiDB:RhiirFUN_022487"/>
<name>A0A2N1MWG8_9GLOM</name>
<dbReference type="EMBL" id="LLXL01001169">
    <property type="protein sequence ID" value="PKK65949.1"/>
    <property type="molecule type" value="Genomic_DNA"/>
</dbReference>
<proteinExistence type="predicted"/>
<protein>
    <submittedName>
        <fullName evidence="1">Uncharacterized protein</fullName>
    </submittedName>
</protein>
<dbReference type="Proteomes" id="UP000233469">
    <property type="component" value="Unassembled WGS sequence"/>
</dbReference>
<dbReference type="OrthoDB" id="5563539at2759"/>
<comment type="caution">
    <text evidence="1">The sequence shown here is derived from an EMBL/GenBank/DDBJ whole genome shotgun (WGS) entry which is preliminary data.</text>
</comment>
<gene>
    <name evidence="1" type="ORF">RhiirC2_853240</name>
</gene>
<dbReference type="AlphaFoldDB" id="A0A2N1MWG8"/>
<sequence length="229" mass="26830">MEQPSVTYSDTQSIDYLGQSHNWTDTDIISSYKKICKQLDICQEKLQIQKGQRKFKKSYSHSKQLSQKAVQQAQQSQRERNVNVATIGHIVNTLKQQKEEPALCTEERHLIRMKNALWRRMGPSVGCIGKGNKLVSPKNLKCSSQYQRKDIYSEQQEKCLINVIQTHSSSSYVPRLPRYDRSLKNRRIQRKIRYASKIDSYTNYFMQLPRQNISNNPFANQIFNGINFY</sequence>
<reference evidence="1 2" key="2">
    <citation type="submission" date="2017-10" db="EMBL/GenBank/DDBJ databases">
        <title>Extensive intraspecific genome diversity in a model arbuscular mycorrhizal fungus.</title>
        <authorList>
            <person name="Chen E.C.H."/>
            <person name="Morin E."/>
            <person name="Baudet D."/>
            <person name="Noel J."/>
            <person name="Ndikumana S."/>
            <person name="Charron P."/>
            <person name="St-Onge C."/>
            <person name="Giorgi J."/>
            <person name="Grigoriev I.V."/>
            <person name="Roux C."/>
            <person name="Martin F.M."/>
            <person name="Corradi N."/>
        </authorList>
    </citation>
    <scope>NUCLEOTIDE SEQUENCE [LARGE SCALE GENOMIC DNA]</scope>
    <source>
        <strain evidence="1 2">C2</strain>
    </source>
</reference>
<accession>A0A2N1MWG8</accession>
<reference evidence="1 2" key="1">
    <citation type="submission" date="2016-04" db="EMBL/GenBank/DDBJ databases">
        <title>Genome analyses suggest a sexual origin of heterokaryosis in a supposedly ancient asexual fungus.</title>
        <authorList>
            <person name="Ropars J."/>
            <person name="Sedzielewska K."/>
            <person name="Noel J."/>
            <person name="Charron P."/>
            <person name="Farinelli L."/>
            <person name="Marton T."/>
            <person name="Kruger M."/>
            <person name="Pelin A."/>
            <person name="Brachmann A."/>
            <person name="Corradi N."/>
        </authorList>
    </citation>
    <scope>NUCLEOTIDE SEQUENCE [LARGE SCALE GENOMIC DNA]</scope>
    <source>
        <strain evidence="1 2">C2</strain>
    </source>
</reference>
<dbReference type="VEuPathDB" id="FungiDB:RhiirA1_542021"/>
<evidence type="ECO:0000313" key="2">
    <source>
        <dbReference type="Proteomes" id="UP000233469"/>
    </source>
</evidence>
<evidence type="ECO:0000313" key="1">
    <source>
        <dbReference type="EMBL" id="PKK65949.1"/>
    </source>
</evidence>
<organism evidence="1 2">
    <name type="scientific">Rhizophagus irregularis</name>
    <dbReference type="NCBI Taxonomy" id="588596"/>
    <lineage>
        <taxon>Eukaryota</taxon>
        <taxon>Fungi</taxon>
        <taxon>Fungi incertae sedis</taxon>
        <taxon>Mucoromycota</taxon>
        <taxon>Glomeromycotina</taxon>
        <taxon>Glomeromycetes</taxon>
        <taxon>Glomerales</taxon>
        <taxon>Glomeraceae</taxon>
        <taxon>Rhizophagus</taxon>
    </lineage>
</organism>